<dbReference type="Proteomes" id="UP000465306">
    <property type="component" value="Unassembled WGS sequence"/>
</dbReference>
<organism evidence="1 2">
    <name type="scientific">Mycobacterium kubicae</name>
    <dbReference type="NCBI Taxonomy" id="120959"/>
    <lineage>
        <taxon>Bacteria</taxon>
        <taxon>Bacillati</taxon>
        <taxon>Actinomycetota</taxon>
        <taxon>Actinomycetes</taxon>
        <taxon>Mycobacteriales</taxon>
        <taxon>Mycobacteriaceae</taxon>
        <taxon>Mycobacterium</taxon>
        <taxon>Mycobacterium simiae complex</taxon>
    </lineage>
</organism>
<evidence type="ECO:0000313" key="1">
    <source>
        <dbReference type="EMBL" id="GFG64519.1"/>
    </source>
</evidence>
<evidence type="ECO:0008006" key="3">
    <source>
        <dbReference type="Google" id="ProtNLM"/>
    </source>
</evidence>
<gene>
    <name evidence="1" type="ORF">MKUB_20090</name>
</gene>
<protein>
    <recommendedName>
        <fullName evidence="3">Ferredoxin</fullName>
    </recommendedName>
</protein>
<reference evidence="1 2" key="1">
    <citation type="journal article" date="2019" name="Emerg. Microbes Infect.">
        <title>Comprehensive subspecies identification of 175 nontuberculous mycobacteria species based on 7547 genomic profiles.</title>
        <authorList>
            <person name="Matsumoto Y."/>
            <person name="Kinjo T."/>
            <person name="Motooka D."/>
            <person name="Nabeya D."/>
            <person name="Jung N."/>
            <person name="Uechi K."/>
            <person name="Horii T."/>
            <person name="Iida T."/>
            <person name="Fujita J."/>
            <person name="Nakamura S."/>
        </authorList>
    </citation>
    <scope>NUCLEOTIDE SEQUENCE [LARGE SCALE GENOMIC DNA]</scope>
    <source>
        <strain evidence="1 2">JCM 13573</strain>
    </source>
</reference>
<sequence length="87" mass="9265">MTLTVTWTECRPLVALELSCRICWACGAAAPEVPDAPEVPEVADDPDGCEVCDDPVLDFCPHPEMRVARSAMANSTAIAPSFGVLCE</sequence>
<keyword evidence="2" id="KW-1185">Reference proteome</keyword>
<accession>A0ABQ1BMJ8</accession>
<dbReference type="EMBL" id="BLKU01000003">
    <property type="protein sequence ID" value="GFG64519.1"/>
    <property type="molecule type" value="Genomic_DNA"/>
</dbReference>
<evidence type="ECO:0000313" key="2">
    <source>
        <dbReference type="Proteomes" id="UP000465306"/>
    </source>
</evidence>
<name>A0ABQ1BMJ8_9MYCO</name>
<proteinExistence type="predicted"/>
<comment type="caution">
    <text evidence="1">The sequence shown here is derived from an EMBL/GenBank/DDBJ whole genome shotgun (WGS) entry which is preliminary data.</text>
</comment>